<dbReference type="EMBL" id="JAAXPR010000026">
    <property type="protein sequence ID" value="NKZ21211.1"/>
    <property type="molecule type" value="Genomic_DNA"/>
</dbReference>
<name>A0A7X6S2G3_9STRE</name>
<organism evidence="2 3">
    <name type="scientific">Streptococcus ovuberis</name>
    <dbReference type="NCBI Taxonomy" id="1936207"/>
    <lineage>
        <taxon>Bacteria</taxon>
        <taxon>Bacillati</taxon>
        <taxon>Bacillota</taxon>
        <taxon>Bacilli</taxon>
        <taxon>Lactobacillales</taxon>
        <taxon>Streptococcaceae</taxon>
        <taxon>Streptococcus</taxon>
    </lineage>
</organism>
<dbReference type="Proteomes" id="UP000522720">
    <property type="component" value="Unassembled WGS sequence"/>
</dbReference>
<sequence length="215" mass="22961">MGVSSQSIVPSSSDGTGSTVSEPVSTSSSTELPAPYADTRHTSPHEFTVDVTVTDLNIHQAPSLSASVVRIIPQGTYTIVQTSQSGGQYWGKLKSGEGWISLTAIGEAPLAPTSWRAIPVPDKNTKDLTTKEIADWAKAATLTGRTNLSGGIVLEAMSVDVRMADDGLVYADLTAMGFPFVDKYRVNKDGHLELYTTDGTGDWLVVSEVYTYMQP</sequence>
<gene>
    <name evidence="2" type="ORF">HF992_10305</name>
</gene>
<protein>
    <submittedName>
        <fullName evidence="2">SH3 domain-containing protein</fullName>
    </submittedName>
</protein>
<evidence type="ECO:0000256" key="1">
    <source>
        <dbReference type="SAM" id="MobiDB-lite"/>
    </source>
</evidence>
<comment type="caution">
    <text evidence="2">The sequence shown here is derived from an EMBL/GenBank/DDBJ whole genome shotgun (WGS) entry which is preliminary data.</text>
</comment>
<dbReference type="Gene3D" id="2.30.30.40">
    <property type="entry name" value="SH3 Domains"/>
    <property type="match status" value="1"/>
</dbReference>
<keyword evidence="3" id="KW-1185">Reference proteome</keyword>
<dbReference type="AlphaFoldDB" id="A0A7X6S2G3"/>
<dbReference type="RefSeq" id="WP_168549942.1">
    <property type="nucleotide sequence ID" value="NZ_JAAXPR010000026.1"/>
</dbReference>
<evidence type="ECO:0000313" key="2">
    <source>
        <dbReference type="EMBL" id="NKZ21211.1"/>
    </source>
</evidence>
<feature type="compositionally biased region" description="Low complexity" evidence="1">
    <location>
        <begin position="1"/>
        <end position="31"/>
    </location>
</feature>
<proteinExistence type="predicted"/>
<reference evidence="2 3" key="1">
    <citation type="submission" date="2020-04" db="EMBL/GenBank/DDBJ databases">
        <title>MicrobeNet Type strains.</title>
        <authorList>
            <person name="Nicholson A.C."/>
        </authorList>
    </citation>
    <scope>NUCLEOTIDE SEQUENCE [LARGE SCALE GENOMIC DNA]</scope>
    <source>
        <strain evidence="2 3">CCUG 69612</strain>
    </source>
</reference>
<evidence type="ECO:0000313" key="3">
    <source>
        <dbReference type="Proteomes" id="UP000522720"/>
    </source>
</evidence>
<accession>A0A7X6S2G3</accession>
<feature type="region of interest" description="Disordered" evidence="1">
    <location>
        <begin position="1"/>
        <end position="43"/>
    </location>
</feature>